<dbReference type="InterPro" id="IPR036866">
    <property type="entry name" value="RibonucZ/Hydroxyglut_hydro"/>
</dbReference>
<dbReference type="PANTHER" id="PTHR42663:SF6">
    <property type="entry name" value="HYDROLASE C777.06C-RELATED"/>
    <property type="match status" value="1"/>
</dbReference>
<protein>
    <submittedName>
        <fullName evidence="3">Beta-lactamase-like protein</fullName>
    </submittedName>
</protein>
<proteinExistence type="predicted"/>
<keyword evidence="4" id="KW-1185">Reference proteome</keyword>
<feature type="region of interest" description="Disordered" evidence="1">
    <location>
        <begin position="191"/>
        <end position="224"/>
    </location>
</feature>
<comment type="caution">
    <text evidence="3">The sequence shown here is derived from an EMBL/GenBank/DDBJ whole genome shotgun (WGS) entry which is preliminary data.</text>
</comment>
<dbReference type="Proteomes" id="UP000320762">
    <property type="component" value="Unassembled WGS sequence"/>
</dbReference>
<evidence type="ECO:0000313" key="4">
    <source>
        <dbReference type="Proteomes" id="UP000320762"/>
    </source>
</evidence>
<sequence length="437" mass="47804">MESEFIFLGTGTSSCVPLIHCLTEDPKAPGYVPCHTCLSSLTPEGKRNHRRNTSGLLRIRKPGRDPLTIVIDAGKTFQAAAIEWFPKYGLRRIDALLITHAHADAMNGLDDLRAWTLRGRIQPHIDVYCNQDTFREVERSFPYLVSKAFASGGGDVPEFVWHIIEDNVPFEITDSGVWVTPFFVHHGRVFSKPPDPMPTPGPTHPSTPINLSKSPEHAQSDSNAEATVLSHTLDFATAAHSSGERTIIQPQPLKLANASSSERTVLPLPSTEPNITPYLCFGFLVHGALAYISDTNFIPPSAWAVLDKHPGLPLAVLDTLYLQEFTSHFGIKSAMDAATRLGPRRTYLTGMGHEVSHEEYETLCEVASGQRGANGEVRDEKAGLRSKAREELTEKELEGIDLALGALNGATPWVRPGHDGLRVVIDANGDVRDGTCP</sequence>
<dbReference type="CDD" id="cd16279">
    <property type="entry name" value="metallo-hydrolase-like_MBL-fold"/>
    <property type="match status" value="1"/>
</dbReference>
<evidence type="ECO:0000259" key="2">
    <source>
        <dbReference type="Pfam" id="PF12706"/>
    </source>
</evidence>
<dbReference type="PANTHER" id="PTHR42663">
    <property type="entry name" value="HYDROLASE C777.06C-RELATED-RELATED"/>
    <property type="match status" value="1"/>
</dbReference>
<dbReference type="STRING" id="97359.A0A550CMJ2"/>
<accession>A0A550CMJ2</accession>
<dbReference type="EMBL" id="VDMD01000004">
    <property type="protein sequence ID" value="TRM66020.1"/>
    <property type="molecule type" value="Genomic_DNA"/>
</dbReference>
<dbReference type="AlphaFoldDB" id="A0A550CMJ2"/>
<name>A0A550CMJ2_9AGAR</name>
<feature type="domain" description="Metallo-beta-lactamase" evidence="2">
    <location>
        <begin position="69"/>
        <end position="190"/>
    </location>
</feature>
<evidence type="ECO:0000256" key="1">
    <source>
        <dbReference type="SAM" id="MobiDB-lite"/>
    </source>
</evidence>
<dbReference type="InterPro" id="IPR001279">
    <property type="entry name" value="Metallo-B-lactamas"/>
</dbReference>
<dbReference type="SUPFAM" id="SSF56281">
    <property type="entry name" value="Metallo-hydrolase/oxidoreductase"/>
    <property type="match status" value="1"/>
</dbReference>
<organism evidence="3 4">
    <name type="scientific">Schizophyllum amplum</name>
    <dbReference type="NCBI Taxonomy" id="97359"/>
    <lineage>
        <taxon>Eukaryota</taxon>
        <taxon>Fungi</taxon>
        <taxon>Dikarya</taxon>
        <taxon>Basidiomycota</taxon>
        <taxon>Agaricomycotina</taxon>
        <taxon>Agaricomycetes</taxon>
        <taxon>Agaricomycetidae</taxon>
        <taxon>Agaricales</taxon>
        <taxon>Schizophyllaceae</taxon>
        <taxon>Schizophyllum</taxon>
    </lineage>
</organism>
<dbReference type="OrthoDB" id="341300at2759"/>
<evidence type="ECO:0000313" key="3">
    <source>
        <dbReference type="EMBL" id="TRM66020.1"/>
    </source>
</evidence>
<dbReference type="Pfam" id="PF12706">
    <property type="entry name" value="Lactamase_B_2"/>
    <property type="match status" value="2"/>
</dbReference>
<gene>
    <name evidence="3" type="ORF">BD626DRAFT_195734</name>
</gene>
<dbReference type="Gene3D" id="3.60.15.10">
    <property type="entry name" value="Ribonuclease Z/Hydroxyacylglutathione hydrolase-like"/>
    <property type="match status" value="2"/>
</dbReference>
<reference evidence="3 4" key="1">
    <citation type="journal article" date="2019" name="New Phytol.">
        <title>Comparative genomics reveals unique wood-decay strategies and fruiting body development in the Schizophyllaceae.</title>
        <authorList>
            <person name="Almasi E."/>
            <person name="Sahu N."/>
            <person name="Krizsan K."/>
            <person name="Balint B."/>
            <person name="Kovacs G.M."/>
            <person name="Kiss B."/>
            <person name="Cseklye J."/>
            <person name="Drula E."/>
            <person name="Henrissat B."/>
            <person name="Nagy I."/>
            <person name="Chovatia M."/>
            <person name="Adam C."/>
            <person name="LaButti K."/>
            <person name="Lipzen A."/>
            <person name="Riley R."/>
            <person name="Grigoriev I.V."/>
            <person name="Nagy L.G."/>
        </authorList>
    </citation>
    <scope>NUCLEOTIDE SEQUENCE [LARGE SCALE GENOMIC DNA]</scope>
    <source>
        <strain evidence="3 4">NL-1724</strain>
    </source>
</reference>
<feature type="compositionally biased region" description="Pro residues" evidence="1">
    <location>
        <begin position="193"/>
        <end position="205"/>
    </location>
</feature>
<feature type="domain" description="Metallo-beta-lactamase" evidence="2">
    <location>
        <begin position="259"/>
        <end position="350"/>
    </location>
</feature>